<organism evidence="4 5">
    <name type="scientific">Asticcacaulis aquaticus</name>
    <dbReference type="NCBI Taxonomy" id="2984212"/>
    <lineage>
        <taxon>Bacteria</taxon>
        <taxon>Pseudomonadati</taxon>
        <taxon>Pseudomonadota</taxon>
        <taxon>Alphaproteobacteria</taxon>
        <taxon>Caulobacterales</taxon>
        <taxon>Caulobacteraceae</taxon>
        <taxon>Asticcacaulis</taxon>
    </lineage>
</organism>
<feature type="region of interest" description="Disordered" evidence="1">
    <location>
        <begin position="33"/>
        <end position="64"/>
    </location>
</feature>
<feature type="transmembrane region" description="Helical" evidence="2">
    <location>
        <begin position="12"/>
        <end position="30"/>
    </location>
</feature>
<name>A0ABT5HQF9_9CAUL</name>
<feature type="domain" description="Peptidoglycan binding-like" evidence="3">
    <location>
        <begin position="69"/>
        <end position="101"/>
    </location>
</feature>
<dbReference type="Proteomes" id="UP001214854">
    <property type="component" value="Unassembled WGS sequence"/>
</dbReference>
<keyword evidence="2" id="KW-0472">Membrane</keyword>
<sequence>MPALGSDKRLKVTTAAILAVAVAIIVWSASQTKAPKTPANAQPPEMVQAKAGKTPSSSATTARANRHTVLNIQKLLTRLGYDPGPANGVLSARTELAIAQFKVDGNGTFQVTDYEAILSALVSAVAAEPAK</sequence>
<reference evidence="4 5" key="1">
    <citation type="submission" date="2023-01" db="EMBL/GenBank/DDBJ databases">
        <title>Novel species of the genus Asticcacaulis isolated from rivers.</title>
        <authorList>
            <person name="Lu H."/>
        </authorList>
    </citation>
    <scope>NUCLEOTIDE SEQUENCE [LARGE SCALE GENOMIC DNA]</scope>
    <source>
        <strain evidence="4 5">BYS171W</strain>
    </source>
</reference>
<keyword evidence="2" id="KW-1133">Transmembrane helix</keyword>
<dbReference type="InterPro" id="IPR036365">
    <property type="entry name" value="PGBD-like_sf"/>
</dbReference>
<keyword evidence="2" id="KW-0812">Transmembrane</keyword>
<dbReference type="InterPro" id="IPR036366">
    <property type="entry name" value="PGBDSf"/>
</dbReference>
<dbReference type="EMBL" id="JAQQKX010000001">
    <property type="protein sequence ID" value="MDC7682177.1"/>
    <property type="molecule type" value="Genomic_DNA"/>
</dbReference>
<dbReference type="RefSeq" id="WP_272746680.1">
    <property type="nucleotide sequence ID" value="NZ_JAQQKX010000001.1"/>
</dbReference>
<protein>
    <submittedName>
        <fullName evidence="4">Peptidoglycan-binding domain-containing protein</fullName>
    </submittedName>
</protein>
<evidence type="ECO:0000259" key="3">
    <source>
        <dbReference type="Pfam" id="PF01471"/>
    </source>
</evidence>
<dbReference type="InterPro" id="IPR002477">
    <property type="entry name" value="Peptidoglycan-bd-like"/>
</dbReference>
<evidence type="ECO:0000313" key="4">
    <source>
        <dbReference type="EMBL" id="MDC7682177.1"/>
    </source>
</evidence>
<feature type="compositionally biased region" description="Polar residues" evidence="1">
    <location>
        <begin position="54"/>
        <end position="64"/>
    </location>
</feature>
<evidence type="ECO:0000256" key="1">
    <source>
        <dbReference type="SAM" id="MobiDB-lite"/>
    </source>
</evidence>
<accession>A0ABT5HQF9</accession>
<dbReference type="SUPFAM" id="SSF47090">
    <property type="entry name" value="PGBD-like"/>
    <property type="match status" value="1"/>
</dbReference>
<dbReference type="Gene3D" id="1.10.101.10">
    <property type="entry name" value="PGBD-like superfamily/PGBD"/>
    <property type="match status" value="1"/>
</dbReference>
<dbReference type="Pfam" id="PF01471">
    <property type="entry name" value="PG_binding_1"/>
    <property type="match status" value="1"/>
</dbReference>
<keyword evidence="5" id="KW-1185">Reference proteome</keyword>
<proteinExistence type="predicted"/>
<comment type="caution">
    <text evidence="4">The sequence shown here is derived from an EMBL/GenBank/DDBJ whole genome shotgun (WGS) entry which is preliminary data.</text>
</comment>
<gene>
    <name evidence="4" type="ORF">PQU92_02750</name>
</gene>
<evidence type="ECO:0000313" key="5">
    <source>
        <dbReference type="Proteomes" id="UP001214854"/>
    </source>
</evidence>
<evidence type="ECO:0000256" key="2">
    <source>
        <dbReference type="SAM" id="Phobius"/>
    </source>
</evidence>